<dbReference type="InterPro" id="IPR052893">
    <property type="entry name" value="TCS_response_regulator"/>
</dbReference>
<feature type="modified residue" description="4-aspartylphosphate" evidence="1">
    <location>
        <position position="63"/>
    </location>
</feature>
<dbReference type="SMART" id="SM00448">
    <property type="entry name" value="REC"/>
    <property type="match status" value="1"/>
</dbReference>
<dbReference type="OrthoDB" id="9793549at2"/>
<dbReference type="PANTHER" id="PTHR44520:SF2">
    <property type="entry name" value="RESPONSE REGULATOR RCP1"/>
    <property type="match status" value="1"/>
</dbReference>
<dbReference type="Proteomes" id="UP000198611">
    <property type="component" value="Unassembled WGS sequence"/>
</dbReference>
<dbReference type="SUPFAM" id="SSF52172">
    <property type="entry name" value="CheY-like"/>
    <property type="match status" value="1"/>
</dbReference>
<dbReference type="Pfam" id="PF00072">
    <property type="entry name" value="Response_reg"/>
    <property type="match status" value="1"/>
</dbReference>
<dbReference type="Gene3D" id="3.40.50.2300">
    <property type="match status" value="1"/>
</dbReference>
<proteinExistence type="predicted"/>
<evidence type="ECO:0000313" key="3">
    <source>
        <dbReference type="EMBL" id="SFD80118.1"/>
    </source>
</evidence>
<dbReference type="InterPro" id="IPR011006">
    <property type="entry name" value="CheY-like_superfamily"/>
</dbReference>
<evidence type="ECO:0000313" key="4">
    <source>
        <dbReference type="Proteomes" id="UP000198611"/>
    </source>
</evidence>
<dbReference type="InterPro" id="IPR001789">
    <property type="entry name" value="Sig_transdc_resp-reg_receiver"/>
</dbReference>
<dbReference type="PROSITE" id="PS50110">
    <property type="entry name" value="RESPONSE_REGULATORY"/>
    <property type="match status" value="1"/>
</dbReference>
<sequence length="144" mass="16224">MRPITILLAEDSPEDVELVREAFDYHRFAADLHAVRDGVEAMAFLRREGEHAEAPAPDLLLLDLNMPRKDGRETLAEIKADPELHTLPVVILTTSTAESDIVESYTRHASAFLTKPVDFDAFLELIRQLGEFWLTAVRYPPRAG</sequence>
<organism evidence="3 4">
    <name type="scientific">Thiohalospira halophila DSM 15071</name>
    <dbReference type="NCBI Taxonomy" id="1123397"/>
    <lineage>
        <taxon>Bacteria</taxon>
        <taxon>Pseudomonadati</taxon>
        <taxon>Pseudomonadota</taxon>
        <taxon>Gammaproteobacteria</taxon>
        <taxon>Thiohalospirales</taxon>
        <taxon>Thiohalospiraceae</taxon>
        <taxon>Thiohalospira</taxon>
    </lineage>
</organism>
<dbReference type="PANTHER" id="PTHR44520">
    <property type="entry name" value="RESPONSE REGULATOR RCP1-RELATED"/>
    <property type="match status" value="1"/>
</dbReference>
<evidence type="ECO:0000256" key="1">
    <source>
        <dbReference type="PROSITE-ProRule" id="PRU00169"/>
    </source>
</evidence>
<protein>
    <submittedName>
        <fullName evidence="3">Response regulator receiver domain-containing protein</fullName>
    </submittedName>
</protein>
<keyword evidence="4" id="KW-1185">Reference proteome</keyword>
<name>A0A1I1VDT4_9GAMM</name>
<dbReference type="AlphaFoldDB" id="A0A1I1VDT4"/>
<keyword evidence="1" id="KW-0597">Phosphoprotein</keyword>
<dbReference type="STRING" id="1123397.SAMN05660831_02321"/>
<dbReference type="EMBL" id="FOMJ01000009">
    <property type="protein sequence ID" value="SFD80118.1"/>
    <property type="molecule type" value="Genomic_DNA"/>
</dbReference>
<dbReference type="RefSeq" id="WP_093428938.1">
    <property type="nucleotide sequence ID" value="NZ_FOMJ01000009.1"/>
</dbReference>
<reference evidence="3 4" key="1">
    <citation type="submission" date="2016-10" db="EMBL/GenBank/DDBJ databases">
        <authorList>
            <person name="de Groot N.N."/>
        </authorList>
    </citation>
    <scope>NUCLEOTIDE SEQUENCE [LARGE SCALE GENOMIC DNA]</scope>
    <source>
        <strain evidence="3 4">HL3</strain>
    </source>
</reference>
<accession>A0A1I1VDT4</accession>
<dbReference type="CDD" id="cd17557">
    <property type="entry name" value="REC_Rcp-like"/>
    <property type="match status" value="1"/>
</dbReference>
<evidence type="ECO:0000259" key="2">
    <source>
        <dbReference type="PROSITE" id="PS50110"/>
    </source>
</evidence>
<feature type="domain" description="Response regulatory" evidence="2">
    <location>
        <begin position="5"/>
        <end position="130"/>
    </location>
</feature>
<dbReference type="GO" id="GO:0000160">
    <property type="term" value="P:phosphorelay signal transduction system"/>
    <property type="evidence" value="ECO:0007669"/>
    <property type="project" value="InterPro"/>
</dbReference>
<gene>
    <name evidence="3" type="ORF">SAMN05660831_02321</name>
</gene>